<dbReference type="Proteomes" id="UP000253782">
    <property type="component" value="Unassembled WGS sequence"/>
</dbReference>
<gene>
    <name evidence="8" type="ORF">DVJ77_17235</name>
</gene>
<dbReference type="InterPro" id="IPR049955">
    <property type="entry name" value="IteS-like"/>
</dbReference>
<dbReference type="InterPro" id="IPR034074">
    <property type="entry name" value="Y4bN_pept_dom"/>
</dbReference>
<reference evidence="8 9" key="1">
    <citation type="submission" date="2018-07" db="EMBL/GenBank/DDBJ databases">
        <title>Dyella tabacisoli L4-6T, whole genome shotgun sequence.</title>
        <authorList>
            <person name="Zhou X.-K."/>
            <person name="Li W.-J."/>
            <person name="Duan Y.-Q."/>
        </authorList>
    </citation>
    <scope>NUCLEOTIDE SEQUENCE [LARGE SCALE GENOMIC DNA]</scope>
    <source>
        <strain evidence="8 9">L4-6</strain>
    </source>
</reference>
<dbReference type="OrthoDB" id="6056816at2"/>
<dbReference type="AlphaFoldDB" id="A0A369UJ58"/>
<dbReference type="InterPro" id="IPR023828">
    <property type="entry name" value="Peptidase_S8_Ser-AS"/>
</dbReference>
<dbReference type="InterPro" id="IPR015500">
    <property type="entry name" value="Peptidase_S8_subtilisin-rel"/>
</dbReference>
<evidence type="ECO:0000313" key="8">
    <source>
        <dbReference type="EMBL" id="RDD80383.1"/>
    </source>
</evidence>
<dbReference type="GO" id="GO:0006508">
    <property type="term" value="P:proteolysis"/>
    <property type="evidence" value="ECO:0007669"/>
    <property type="project" value="UniProtKB-KW"/>
</dbReference>
<name>A0A369UJ58_9GAMM</name>
<dbReference type="NCBIfam" id="NF042956">
    <property type="entry name" value="IteS_antiphage"/>
    <property type="match status" value="1"/>
</dbReference>
<dbReference type="PRINTS" id="PR00723">
    <property type="entry name" value="SUBTILISIN"/>
</dbReference>
<dbReference type="PROSITE" id="PS00138">
    <property type="entry name" value="SUBTILASE_SER"/>
    <property type="match status" value="1"/>
</dbReference>
<dbReference type="PANTHER" id="PTHR43806">
    <property type="entry name" value="PEPTIDASE S8"/>
    <property type="match status" value="1"/>
</dbReference>
<dbReference type="PROSITE" id="PS51892">
    <property type="entry name" value="SUBTILASE"/>
    <property type="match status" value="1"/>
</dbReference>
<dbReference type="CDD" id="cd04847">
    <property type="entry name" value="Peptidases_S8_Subtilisin_like_2"/>
    <property type="match status" value="1"/>
</dbReference>
<dbReference type="InterPro" id="IPR036852">
    <property type="entry name" value="Peptidase_S8/S53_dom_sf"/>
</dbReference>
<dbReference type="RefSeq" id="WP_114846768.1">
    <property type="nucleotide sequence ID" value="NZ_JBHSPE010000021.1"/>
</dbReference>
<dbReference type="Gene3D" id="3.40.50.200">
    <property type="entry name" value="Peptidase S8/S53 domain"/>
    <property type="match status" value="1"/>
</dbReference>
<comment type="caution">
    <text evidence="8">The sequence shown here is derived from an EMBL/GenBank/DDBJ whole genome shotgun (WGS) entry which is preliminary data.</text>
</comment>
<evidence type="ECO:0000256" key="5">
    <source>
        <dbReference type="PROSITE-ProRule" id="PRU01240"/>
    </source>
</evidence>
<feature type="region of interest" description="Disordered" evidence="6">
    <location>
        <begin position="250"/>
        <end position="271"/>
    </location>
</feature>
<feature type="active site" description="Charge relay system" evidence="5">
    <location>
        <position position="515"/>
    </location>
</feature>
<dbReference type="InterPro" id="IPR050131">
    <property type="entry name" value="Peptidase_S8_subtilisin-like"/>
</dbReference>
<evidence type="ECO:0000256" key="6">
    <source>
        <dbReference type="SAM" id="MobiDB-lite"/>
    </source>
</evidence>
<protein>
    <submittedName>
        <fullName evidence="8">Peptidase</fullName>
    </submittedName>
</protein>
<keyword evidence="2 5" id="KW-0645">Protease</keyword>
<evidence type="ECO:0000256" key="4">
    <source>
        <dbReference type="ARBA" id="ARBA00022825"/>
    </source>
</evidence>
<dbReference type="SUPFAM" id="SSF52743">
    <property type="entry name" value="Subtilisin-like"/>
    <property type="match status" value="1"/>
</dbReference>
<evidence type="ECO:0000256" key="1">
    <source>
        <dbReference type="ARBA" id="ARBA00011073"/>
    </source>
</evidence>
<dbReference type="Pfam" id="PF00082">
    <property type="entry name" value="Peptidase_S8"/>
    <property type="match status" value="1"/>
</dbReference>
<evidence type="ECO:0000313" key="9">
    <source>
        <dbReference type="Proteomes" id="UP000253782"/>
    </source>
</evidence>
<feature type="domain" description="Peptidase S8/S53" evidence="7">
    <location>
        <begin position="278"/>
        <end position="564"/>
    </location>
</feature>
<evidence type="ECO:0000256" key="2">
    <source>
        <dbReference type="ARBA" id="ARBA00022670"/>
    </source>
</evidence>
<feature type="active site" description="Charge relay system" evidence="5">
    <location>
        <position position="284"/>
    </location>
</feature>
<dbReference type="GO" id="GO:0004252">
    <property type="term" value="F:serine-type endopeptidase activity"/>
    <property type="evidence" value="ECO:0007669"/>
    <property type="project" value="UniProtKB-UniRule"/>
</dbReference>
<comment type="similarity">
    <text evidence="1 5">Belongs to the peptidase S8 family.</text>
</comment>
<accession>A0A369UJ58</accession>
<dbReference type="EMBL" id="QQAH01000017">
    <property type="protein sequence ID" value="RDD80383.1"/>
    <property type="molecule type" value="Genomic_DNA"/>
</dbReference>
<organism evidence="8 9">
    <name type="scientific">Dyella tabacisoli</name>
    <dbReference type="NCBI Taxonomy" id="2282381"/>
    <lineage>
        <taxon>Bacteria</taxon>
        <taxon>Pseudomonadati</taxon>
        <taxon>Pseudomonadota</taxon>
        <taxon>Gammaproteobacteria</taxon>
        <taxon>Lysobacterales</taxon>
        <taxon>Rhodanobacteraceae</taxon>
        <taxon>Dyella</taxon>
    </lineage>
</organism>
<keyword evidence="9" id="KW-1185">Reference proteome</keyword>
<evidence type="ECO:0000259" key="7">
    <source>
        <dbReference type="Pfam" id="PF00082"/>
    </source>
</evidence>
<proteinExistence type="inferred from homology"/>
<keyword evidence="3 5" id="KW-0378">Hydrolase</keyword>
<dbReference type="InterPro" id="IPR000209">
    <property type="entry name" value="Peptidase_S8/S53_dom"/>
</dbReference>
<feature type="active site" description="Charge relay system" evidence="5">
    <location>
        <position position="314"/>
    </location>
</feature>
<dbReference type="PANTHER" id="PTHR43806:SF11">
    <property type="entry name" value="CEREVISIN-RELATED"/>
    <property type="match status" value="1"/>
</dbReference>
<evidence type="ECO:0000256" key="3">
    <source>
        <dbReference type="ARBA" id="ARBA00022801"/>
    </source>
</evidence>
<feature type="compositionally biased region" description="Polar residues" evidence="6">
    <location>
        <begin position="259"/>
        <end position="270"/>
    </location>
</feature>
<keyword evidence="4 5" id="KW-0720">Serine protease</keyword>
<sequence>MARKARSNNHPRPQADNPFVHVAFSPGDVFGVEVTGGGAKQFCNTDAEYRAKLNRTVAAAGGIVGANALKYPGIPTVLSFRMRPEAIAKSHRPLNLVAEADMPVIGHAALDEMLVEATPREIGLLSTVVAERDTKVLRANLSAVSEVAAWDAQAKLPPPLRGGSLDATRDMLRATGRIWIKLFRYRNEVVQAATVTNLDAILRAGKVAGQVLHQAKGPPVYIIDAGATLSNETLDELLEFPGIRSVAPEPRAAAEPGNAAQTEVAQSTFERNPPPDAPIVAVFDTGVHPSATLLAPWVSSTETFITPVDTDYAHGTMVASLVADARGLNEQHASFPLTACRVHDVCGLESSSAQIGDLIIRLRQALANRPDIRVWNLSLGSPFGVGDDGFSDLAQELDGLSDRYNVLFVVAAGNYVTEPRRGWPCDDSFEDRISSPADSVRALTVGAITHIGSPVGYVAAGEPASYSRRGPGPVFTPKPDVVHVGGGLETPWTPQALGIKVLHPDNSVARGAGTSFAAPIVAAMAAQTWHALGTAPRQHGLSPSPTLIKALMIHSAELASPPRTPLHRRYYGAGVPSDPMMVLYDGPDSFTLVFEADLSPGTKWRKAPYPIPPSLLVAGKFRGEVVMTAVYAPPLDGAAGAEYVRANVELGFGLLEPDEDGELQFNGQVPMKGEEGTDGLEKAQVEHGGKWSPVKIHRRVFAGVTGASWALQASMMRRANEPTGQDPLRTIIIVTLRSVDGHNDIYNEGVRALAALNWITQPLPVSVPINITVR</sequence>